<evidence type="ECO:0000313" key="6">
    <source>
        <dbReference type="EMBL" id="KAL2830816.1"/>
    </source>
</evidence>
<dbReference type="Pfam" id="PF17389">
    <property type="entry name" value="Bac_rhamnosid6H"/>
    <property type="match status" value="1"/>
</dbReference>
<accession>A0ABR4ISZ9</accession>
<name>A0ABR4ISZ9_9EURO</name>
<dbReference type="PANTHER" id="PTHR33307">
    <property type="entry name" value="ALPHA-RHAMNOSIDASE (EUROFUNG)"/>
    <property type="match status" value="1"/>
</dbReference>
<comment type="catalytic activity">
    <reaction evidence="1">
        <text>Hydrolysis of terminal non-reducing alpha-L-rhamnose residues in alpha-L-rhamnosides.</text>
        <dbReference type="EC" id="3.2.1.40"/>
    </reaction>
</comment>
<dbReference type="Gene3D" id="1.50.10.10">
    <property type="match status" value="1"/>
</dbReference>
<feature type="domain" description="Bacterial alpha-L-rhamnosidase N-terminal" evidence="4">
    <location>
        <begin position="33"/>
        <end position="204"/>
    </location>
</feature>
<feature type="domain" description="Alpha-L-rhamnosidase six-hairpin glycosidase" evidence="5">
    <location>
        <begin position="287"/>
        <end position="473"/>
    </location>
</feature>
<sequence length="486" mass="55146">MAQKKIALVKLHTFTVQLVVLKTFDLPSEFGLVDRARIYVTGFGVYRAYLNGARVGDHEMAPGWTSYHHRLAYQVFDVSSMIGSENVLGIEVVEGWYAGRLGFDGGKRHLYGPHIGGILQLEIHGVGGQVMRVTSDDSWSWNFSALVRSEIYGGELYDMRSELELGNWYSDPNYKDIEWEPVTSLSFPDSSLIVPRAPPVRVTQRIAPQRILTTPSGQPVLDFDSLTHAEMMEDGELGIRLLRDAQCTDTIISSGKTLVDWSPKFTFHGFRFVQINGWDPREEEKGDTGWIECSHEAINQLHRNAQWSMRGNFVSIPTDCPQRDERLGWTGDIQIFGPSTNFLYRSAGMLADWMEDVAVEQLSHHGAVWDDVVIILPWVLYQSSGDLDILRRQYPSMTAWLNQGVRHGDDNLWDENLWQLGDWRDPNAPSNEPGDGRTNGTLVADAYLVYVTSRLARISDLLGKETEYTHYQHEKIIYSQPSMQNT</sequence>
<evidence type="ECO:0000259" key="3">
    <source>
        <dbReference type="Pfam" id="PF05592"/>
    </source>
</evidence>
<evidence type="ECO:0000313" key="7">
    <source>
        <dbReference type="Proteomes" id="UP001610335"/>
    </source>
</evidence>
<comment type="caution">
    <text evidence="6">The sequence shown here is derived from an EMBL/GenBank/DDBJ whole genome shotgun (WGS) entry which is preliminary data.</text>
</comment>
<dbReference type="EMBL" id="JBFXLS010000011">
    <property type="protein sequence ID" value="KAL2830816.1"/>
    <property type="molecule type" value="Genomic_DNA"/>
</dbReference>
<dbReference type="Gene3D" id="2.60.120.260">
    <property type="entry name" value="Galactose-binding domain-like"/>
    <property type="match status" value="2"/>
</dbReference>
<organism evidence="6 7">
    <name type="scientific">Aspergillus cavernicola</name>
    <dbReference type="NCBI Taxonomy" id="176166"/>
    <lineage>
        <taxon>Eukaryota</taxon>
        <taxon>Fungi</taxon>
        <taxon>Dikarya</taxon>
        <taxon>Ascomycota</taxon>
        <taxon>Pezizomycotina</taxon>
        <taxon>Eurotiomycetes</taxon>
        <taxon>Eurotiomycetidae</taxon>
        <taxon>Eurotiales</taxon>
        <taxon>Aspergillaceae</taxon>
        <taxon>Aspergillus</taxon>
        <taxon>Aspergillus subgen. Nidulantes</taxon>
    </lineage>
</organism>
<protein>
    <recommendedName>
        <fullName evidence="2">alpha-L-rhamnosidase</fullName>
        <ecNumber evidence="2">3.2.1.40</ecNumber>
    </recommendedName>
</protein>
<proteinExistence type="predicted"/>
<dbReference type="EC" id="3.2.1.40" evidence="2"/>
<dbReference type="InterPro" id="IPR035396">
    <property type="entry name" value="Bac_rhamnosid6H"/>
</dbReference>
<evidence type="ECO:0000256" key="2">
    <source>
        <dbReference type="ARBA" id="ARBA00012652"/>
    </source>
</evidence>
<dbReference type="Pfam" id="PF05592">
    <property type="entry name" value="Bac_rhamnosid"/>
    <property type="match status" value="1"/>
</dbReference>
<dbReference type="InterPro" id="IPR008928">
    <property type="entry name" value="6-hairpin_glycosidase_sf"/>
</dbReference>
<dbReference type="Proteomes" id="UP001610335">
    <property type="component" value="Unassembled WGS sequence"/>
</dbReference>
<evidence type="ECO:0000259" key="4">
    <source>
        <dbReference type="Pfam" id="PF08531"/>
    </source>
</evidence>
<dbReference type="Pfam" id="PF08531">
    <property type="entry name" value="Bac_rhamnosid_N"/>
    <property type="match status" value="1"/>
</dbReference>
<evidence type="ECO:0000256" key="1">
    <source>
        <dbReference type="ARBA" id="ARBA00001445"/>
    </source>
</evidence>
<gene>
    <name evidence="6" type="ORF">BDW59DRAFT_158256</name>
</gene>
<evidence type="ECO:0000259" key="5">
    <source>
        <dbReference type="Pfam" id="PF17389"/>
    </source>
</evidence>
<dbReference type="SUPFAM" id="SSF48208">
    <property type="entry name" value="Six-hairpin glycosidases"/>
    <property type="match status" value="1"/>
</dbReference>
<reference evidence="6 7" key="1">
    <citation type="submission" date="2024-07" db="EMBL/GenBank/DDBJ databases">
        <title>Section-level genome sequencing and comparative genomics of Aspergillus sections Usti and Cavernicolus.</title>
        <authorList>
            <consortium name="Lawrence Berkeley National Laboratory"/>
            <person name="Nybo J.L."/>
            <person name="Vesth T.C."/>
            <person name="Theobald S."/>
            <person name="Frisvad J.C."/>
            <person name="Larsen T.O."/>
            <person name="Kjaerboelling I."/>
            <person name="Rothschild-Mancinelli K."/>
            <person name="Lyhne E.K."/>
            <person name="Kogle M.E."/>
            <person name="Barry K."/>
            <person name="Clum A."/>
            <person name="Na H."/>
            <person name="Ledsgaard L."/>
            <person name="Lin J."/>
            <person name="Lipzen A."/>
            <person name="Kuo A."/>
            <person name="Riley R."/>
            <person name="Mondo S."/>
            <person name="LaButti K."/>
            <person name="Haridas S."/>
            <person name="Pangalinan J."/>
            <person name="Salamov A.A."/>
            <person name="Simmons B.A."/>
            <person name="Magnuson J.K."/>
            <person name="Chen J."/>
            <person name="Drula E."/>
            <person name="Henrissat B."/>
            <person name="Wiebenga A."/>
            <person name="Lubbers R.J."/>
            <person name="Gomes A.C."/>
            <person name="Makela M.R."/>
            <person name="Stajich J."/>
            <person name="Grigoriev I.V."/>
            <person name="Mortensen U.H."/>
            <person name="De vries R.P."/>
            <person name="Baker S.E."/>
            <person name="Andersen M.R."/>
        </authorList>
    </citation>
    <scope>NUCLEOTIDE SEQUENCE [LARGE SCALE GENOMIC DNA]</scope>
    <source>
        <strain evidence="6 7">CBS 600.67</strain>
    </source>
</reference>
<dbReference type="InterPro" id="IPR013737">
    <property type="entry name" value="Bac_rhamnosid_N"/>
</dbReference>
<dbReference type="InterPro" id="IPR016007">
    <property type="entry name" value="Alpha_rhamnosid"/>
</dbReference>
<dbReference type="PANTHER" id="PTHR33307:SF6">
    <property type="entry name" value="ALPHA-RHAMNOSIDASE (EUROFUNG)-RELATED"/>
    <property type="match status" value="1"/>
</dbReference>
<keyword evidence="7" id="KW-1185">Reference proteome</keyword>
<dbReference type="InterPro" id="IPR008902">
    <property type="entry name" value="Rhamnosid_concanavalin"/>
</dbReference>
<feature type="domain" description="Alpha-L-rhamnosidase concanavalin-like" evidence="3">
    <location>
        <begin position="226"/>
        <end position="282"/>
    </location>
</feature>
<dbReference type="InterPro" id="IPR012341">
    <property type="entry name" value="6hp_glycosidase-like_sf"/>
</dbReference>